<evidence type="ECO:0000256" key="7">
    <source>
        <dbReference type="ARBA" id="ARBA00022519"/>
    </source>
</evidence>
<reference evidence="13 14" key="1">
    <citation type="journal article" date="2019" name="Int. J. Syst. Evol. Microbiol.">
        <title>The Global Catalogue of Microorganisms (GCM) 10K type strain sequencing project: providing services to taxonomists for standard genome sequencing and annotation.</title>
        <authorList>
            <consortium name="The Broad Institute Genomics Platform"/>
            <consortium name="The Broad Institute Genome Sequencing Center for Infectious Disease"/>
            <person name="Wu L."/>
            <person name="Ma J."/>
        </authorList>
    </citation>
    <scope>NUCLEOTIDE SEQUENCE [LARGE SCALE GENOMIC DNA]</scope>
    <source>
        <strain evidence="13 14">JCM 15134</strain>
    </source>
</reference>
<evidence type="ECO:0000313" key="14">
    <source>
        <dbReference type="Proteomes" id="UP001499915"/>
    </source>
</evidence>
<dbReference type="InterPro" id="IPR052075">
    <property type="entry name" value="Heme_exporter_D"/>
</dbReference>
<protein>
    <recommendedName>
        <fullName evidence="4 12">Heme exporter protein D</fullName>
    </recommendedName>
</protein>
<keyword evidence="7 12" id="KW-0997">Cell inner membrane</keyword>
<comment type="subcellular location">
    <subcellularLocation>
        <location evidence="2 12">Cell inner membrane</location>
        <topology evidence="2 12">Single-pass membrane protein</topology>
    </subcellularLocation>
</comment>
<dbReference type="RefSeq" id="WP_343804384.1">
    <property type="nucleotide sequence ID" value="NZ_BAAAET010000002.1"/>
</dbReference>
<evidence type="ECO:0000256" key="10">
    <source>
        <dbReference type="ARBA" id="ARBA00022989"/>
    </source>
</evidence>
<evidence type="ECO:0000313" key="13">
    <source>
        <dbReference type="EMBL" id="GAA0689099.1"/>
    </source>
</evidence>
<name>A0ABN1I536_9GAMM</name>
<dbReference type="Pfam" id="PF04995">
    <property type="entry name" value="CcmD"/>
    <property type="match status" value="1"/>
</dbReference>
<evidence type="ECO:0000256" key="3">
    <source>
        <dbReference type="ARBA" id="ARBA00008741"/>
    </source>
</evidence>
<sequence>MSFNSFSEFLSMGGHGLYVWLSYGLGVAILAANLILPKLAGNQLLKEQKRRLRREEGVR</sequence>
<keyword evidence="5 12" id="KW-0813">Transport</keyword>
<evidence type="ECO:0000256" key="11">
    <source>
        <dbReference type="ARBA" id="ARBA00023136"/>
    </source>
</evidence>
<dbReference type="EMBL" id="BAAAET010000002">
    <property type="protein sequence ID" value="GAA0689099.1"/>
    <property type="molecule type" value="Genomic_DNA"/>
</dbReference>
<keyword evidence="10 12" id="KW-1133">Transmembrane helix</keyword>
<comment type="function">
    <text evidence="1 12">Required for the export of heme to the periplasm for the biogenesis of c-type cytochromes.</text>
</comment>
<dbReference type="PANTHER" id="PTHR37531">
    <property type="entry name" value="HEME EXPORTER PROTEIN D"/>
    <property type="match status" value="1"/>
</dbReference>
<keyword evidence="6 12" id="KW-1003">Cell membrane</keyword>
<proteinExistence type="inferred from homology"/>
<gene>
    <name evidence="13" type="ORF">GCM10009104_14300</name>
</gene>
<evidence type="ECO:0000256" key="2">
    <source>
        <dbReference type="ARBA" id="ARBA00004377"/>
    </source>
</evidence>
<dbReference type="InterPro" id="IPR007078">
    <property type="entry name" value="Haem_export_protD_CcmD"/>
</dbReference>
<evidence type="ECO:0000256" key="5">
    <source>
        <dbReference type="ARBA" id="ARBA00022448"/>
    </source>
</evidence>
<evidence type="ECO:0000256" key="9">
    <source>
        <dbReference type="ARBA" id="ARBA00022748"/>
    </source>
</evidence>
<evidence type="ECO:0000256" key="1">
    <source>
        <dbReference type="ARBA" id="ARBA00002442"/>
    </source>
</evidence>
<evidence type="ECO:0000256" key="8">
    <source>
        <dbReference type="ARBA" id="ARBA00022692"/>
    </source>
</evidence>
<accession>A0ABN1I536</accession>
<dbReference type="Proteomes" id="UP001499915">
    <property type="component" value="Unassembled WGS sequence"/>
</dbReference>
<dbReference type="PANTHER" id="PTHR37531:SF1">
    <property type="entry name" value="HEME EXPORTER PROTEIN D"/>
    <property type="match status" value="1"/>
</dbReference>
<evidence type="ECO:0000256" key="6">
    <source>
        <dbReference type="ARBA" id="ARBA00022475"/>
    </source>
</evidence>
<keyword evidence="9 12" id="KW-0201">Cytochrome c-type biogenesis</keyword>
<evidence type="ECO:0000256" key="12">
    <source>
        <dbReference type="RuleBase" id="RU363101"/>
    </source>
</evidence>
<feature type="transmembrane region" description="Helical" evidence="12">
    <location>
        <begin position="20"/>
        <end position="41"/>
    </location>
</feature>
<comment type="similarity">
    <text evidence="3 12">Belongs to the CcmD/CycX/HelD family.</text>
</comment>
<organism evidence="13 14">
    <name type="scientific">Marinobacterium maritimum</name>
    <dbReference type="NCBI Taxonomy" id="500162"/>
    <lineage>
        <taxon>Bacteria</taxon>
        <taxon>Pseudomonadati</taxon>
        <taxon>Pseudomonadota</taxon>
        <taxon>Gammaproteobacteria</taxon>
        <taxon>Oceanospirillales</taxon>
        <taxon>Oceanospirillaceae</taxon>
        <taxon>Marinobacterium</taxon>
    </lineage>
</organism>
<keyword evidence="11 12" id="KW-0472">Membrane</keyword>
<keyword evidence="8 12" id="KW-0812">Transmembrane</keyword>
<evidence type="ECO:0000256" key="4">
    <source>
        <dbReference type="ARBA" id="ARBA00016461"/>
    </source>
</evidence>
<dbReference type="NCBIfam" id="TIGR03141">
    <property type="entry name" value="cytochro_ccmD"/>
    <property type="match status" value="1"/>
</dbReference>
<comment type="caution">
    <text evidence="13">The sequence shown here is derived from an EMBL/GenBank/DDBJ whole genome shotgun (WGS) entry which is preliminary data.</text>
</comment>
<keyword evidence="14" id="KW-1185">Reference proteome</keyword>